<dbReference type="OrthoDB" id="6219513at2759"/>
<dbReference type="SUPFAM" id="SSF52058">
    <property type="entry name" value="L domain-like"/>
    <property type="match status" value="2"/>
</dbReference>
<dbReference type="Pfam" id="PF00757">
    <property type="entry name" value="Furin-like"/>
    <property type="match status" value="1"/>
</dbReference>
<organism evidence="18 19">
    <name type="scientific">Hypsibius exemplaris</name>
    <name type="common">Freshwater tardigrade</name>
    <dbReference type="NCBI Taxonomy" id="2072580"/>
    <lineage>
        <taxon>Eukaryota</taxon>
        <taxon>Metazoa</taxon>
        <taxon>Ecdysozoa</taxon>
        <taxon>Tardigrada</taxon>
        <taxon>Eutardigrada</taxon>
        <taxon>Parachela</taxon>
        <taxon>Hypsibioidea</taxon>
        <taxon>Hypsibiidae</taxon>
        <taxon>Hypsibius</taxon>
    </lineage>
</organism>
<keyword evidence="7" id="KW-0418">Kinase</keyword>
<comment type="catalytic activity">
    <reaction evidence="14">
        <text>L-tyrosyl-[protein] + ATP = O-phospho-L-tyrosyl-[protein] + ADP + H(+)</text>
        <dbReference type="Rhea" id="RHEA:10596"/>
        <dbReference type="Rhea" id="RHEA-COMP:10136"/>
        <dbReference type="Rhea" id="RHEA-COMP:20101"/>
        <dbReference type="ChEBI" id="CHEBI:15378"/>
        <dbReference type="ChEBI" id="CHEBI:30616"/>
        <dbReference type="ChEBI" id="CHEBI:46858"/>
        <dbReference type="ChEBI" id="CHEBI:61978"/>
        <dbReference type="ChEBI" id="CHEBI:456216"/>
        <dbReference type="EC" id="2.7.10.1"/>
    </reaction>
</comment>
<evidence type="ECO:0000259" key="16">
    <source>
        <dbReference type="Pfam" id="PF01030"/>
    </source>
</evidence>
<evidence type="ECO:0000256" key="7">
    <source>
        <dbReference type="ARBA" id="ARBA00022777"/>
    </source>
</evidence>
<evidence type="ECO:0000313" key="18">
    <source>
        <dbReference type="EMBL" id="OQV21589.1"/>
    </source>
</evidence>
<keyword evidence="9" id="KW-1133">Transmembrane helix</keyword>
<dbReference type="GO" id="GO:0007169">
    <property type="term" value="P:cell surface receptor protein tyrosine kinase signaling pathway"/>
    <property type="evidence" value="ECO:0007669"/>
    <property type="project" value="UniProtKB-ARBA"/>
</dbReference>
<evidence type="ECO:0000256" key="8">
    <source>
        <dbReference type="ARBA" id="ARBA00022840"/>
    </source>
</evidence>
<evidence type="ECO:0000256" key="13">
    <source>
        <dbReference type="ARBA" id="ARBA00023180"/>
    </source>
</evidence>
<protein>
    <recommendedName>
        <fullName evidence="2">receptor protein-tyrosine kinase</fullName>
        <ecNumber evidence="2">2.7.10.1</ecNumber>
    </recommendedName>
</protein>
<evidence type="ECO:0000256" key="6">
    <source>
        <dbReference type="ARBA" id="ARBA00022741"/>
    </source>
</evidence>
<dbReference type="Pfam" id="PF14843">
    <property type="entry name" value="GF_recep_IV"/>
    <property type="match status" value="1"/>
</dbReference>
<evidence type="ECO:0000313" key="19">
    <source>
        <dbReference type="Proteomes" id="UP000192578"/>
    </source>
</evidence>
<dbReference type="InterPro" id="IPR006212">
    <property type="entry name" value="Furin_repeat"/>
</dbReference>
<dbReference type="FunFam" id="2.10.220.10:FF:000001">
    <property type="entry name" value="Receptor protein-tyrosine kinase"/>
    <property type="match status" value="1"/>
</dbReference>
<evidence type="ECO:0000256" key="5">
    <source>
        <dbReference type="ARBA" id="ARBA00022692"/>
    </source>
</evidence>
<evidence type="ECO:0000256" key="10">
    <source>
        <dbReference type="ARBA" id="ARBA00023136"/>
    </source>
</evidence>
<dbReference type="GO" id="GO:0005524">
    <property type="term" value="F:ATP binding"/>
    <property type="evidence" value="ECO:0007669"/>
    <property type="project" value="UniProtKB-KW"/>
</dbReference>
<dbReference type="GO" id="GO:0016020">
    <property type="term" value="C:membrane"/>
    <property type="evidence" value="ECO:0007669"/>
    <property type="project" value="UniProtKB-SubCell"/>
</dbReference>
<keyword evidence="19" id="KW-1185">Reference proteome</keyword>
<dbReference type="InterPro" id="IPR032778">
    <property type="entry name" value="GF_recep_IV"/>
</dbReference>
<evidence type="ECO:0000259" key="15">
    <source>
        <dbReference type="Pfam" id="PF00757"/>
    </source>
</evidence>
<evidence type="ECO:0000256" key="12">
    <source>
        <dbReference type="ARBA" id="ARBA00023170"/>
    </source>
</evidence>
<evidence type="ECO:0000256" key="11">
    <source>
        <dbReference type="ARBA" id="ARBA00023137"/>
    </source>
</evidence>
<dbReference type="InterPro" id="IPR036941">
    <property type="entry name" value="Rcpt_L-dom_sf"/>
</dbReference>
<keyword evidence="12 18" id="KW-0675">Receptor</keyword>
<dbReference type="EMBL" id="MTYJ01000022">
    <property type="protein sequence ID" value="OQV21589.1"/>
    <property type="molecule type" value="Genomic_DNA"/>
</dbReference>
<comment type="subcellular location">
    <subcellularLocation>
        <location evidence="1">Membrane</location>
        <topology evidence="1">Single-pass type I membrane protein</topology>
    </subcellularLocation>
</comment>
<dbReference type="Proteomes" id="UP000192578">
    <property type="component" value="Unassembled WGS sequence"/>
</dbReference>
<dbReference type="Gene3D" id="3.80.20.20">
    <property type="entry name" value="Receptor L-domain"/>
    <property type="match status" value="2"/>
</dbReference>
<dbReference type="SMART" id="SM00261">
    <property type="entry name" value="FU"/>
    <property type="match status" value="4"/>
</dbReference>
<name>A0A1W0X280_HYPEX</name>
<evidence type="ECO:0000256" key="2">
    <source>
        <dbReference type="ARBA" id="ARBA00011902"/>
    </source>
</evidence>
<dbReference type="AlphaFoldDB" id="A0A1W0X280"/>
<feature type="domain" description="Receptor L-domain" evidence="16">
    <location>
        <begin position="84"/>
        <end position="175"/>
    </location>
</feature>
<sequence length="734" mass="81616">MKTYNEMLRVLPVNIHRIALYEIPDPNLDVEFPDPRAGCGDSLAVDDPDEFQHELGLGGVGETRRISSMRRNKLHALQNENKTLTSPDFDSIREVTGYVLIARVDQDRVPTNSSHHPWTHPNGEQRQKVRIVGGANRDLRELGLSSLQEIMKGHIVFVDNPKLCHVEDSVDWFDILANNVTQSVRMDNSEQWNIKRQCPACSPSCEKPGDVAYCWGASSSSCQKRTKSTCASHCHPGRCFGKGAQECCHRECAAGCFGPKPTECLACRKFDHLGACLQNCPSSKEYDQETMTWKEKASQSKLAYGNICVDKCPDNMLQDDGACVRECSDGKIAKNNSNICTLCDGPCPKICRGFSKNNDQLRRNGHGFNFITGLNLQNFINCTIIEGDLVIMSQTFTEMMEFNQDPSKNRLHPPVHPTELEQLSTIREITGYFRLDATHPDLRSLSFLRNLEFIHGRTLDEKFALIIIISKFLTSLGLDLLKRINGGGVLIVENRQLCFANTVSWQRLGVSGSRLSPVVVRNNKLDEVCRVDGDTCHSECSSDGCWGKNATQCVSCTNFRLDKTCINSCKEQPNYFDAGGKVCQRCHAQCEGGCSGPSADDCTDCLNAREGQTCVATCGSWKYKDEQKNCRQCSALCLSCTGTGSFVGEGGYPHDLSFLRNLEVIHGWKLDECTCDKQVDEDSHHRLSFKFSSGRHSRHSSLNDVLKRALVSASESAIREPPGLVRQDGKQLAA</sequence>
<proteinExistence type="predicted"/>
<feature type="domain" description="Growth factor receptor" evidence="17">
    <location>
        <begin position="535"/>
        <end position="644"/>
    </location>
</feature>
<feature type="domain" description="Receptor L-domain" evidence="16">
    <location>
        <begin position="381"/>
        <end position="507"/>
    </location>
</feature>
<keyword evidence="13" id="KW-0325">Glycoprotein</keyword>
<gene>
    <name evidence="18" type="ORF">BV898_04488</name>
</gene>
<evidence type="ECO:0000256" key="4">
    <source>
        <dbReference type="ARBA" id="ARBA00022679"/>
    </source>
</evidence>
<keyword evidence="11" id="KW-0829">Tyrosine-protein kinase</keyword>
<keyword evidence="5" id="KW-0812">Transmembrane</keyword>
<accession>A0A1W0X280</accession>
<keyword evidence="4" id="KW-0808">Transferase</keyword>
<evidence type="ECO:0000256" key="1">
    <source>
        <dbReference type="ARBA" id="ARBA00004479"/>
    </source>
</evidence>
<comment type="caution">
    <text evidence="18">The sequence shown here is derived from an EMBL/GenBank/DDBJ whole genome shotgun (WGS) entry which is preliminary data.</text>
</comment>
<dbReference type="InterPro" id="IPR009030">
    <property type="entry name" value="Growth_fac_rcpt_cys_sf"/>
</dbReference>
<keyword evidence="8" id="KW-0067">ATP-binding</keyword>
<evidence type="ECO:0000256" key="9">
    <source>
        <dbReference type="ARBA" id="ARBA00022989"/>
    </source>
</evidence>
<dbReference type="CDD" id="cd00064">
    <property type="entry name" value="FU"/>
    <property type="match status" value="3"/>
</dbReference>
<evidence type="ECO:0000256" key="3">
    <source>
        <dbReference type="ARBA" id="ARBA00022553"/>
    </source>
</evidence>
<reference evidence="19" key="1">
    <citation type="submission" date="2017-01" db="EMBL/GenBank/DDBJ databases">
        <title>Comparative genomics of anhydrobiosis in the tardigrade Hypsibius dujardini.</title>
        <authorList>
            <person name="Yoshida Y."/>
            <person name="Koutsovoulos G."/>
            <person name="Laetsch D."/>
            <person name="Stevens L."/>
            <person name="Kumar S."/>
            <person name="Horikawa D."/>
            <person name="Ishino K."/>
            <person name="Komine S."/>
            <person name="Tomita M."/>
            <person name="Blaxter M."/>
            <person name="Arakawa K."/>
        </authorList>
    </citation>
    <scope>NUCLEOTIDE SEQUENCE [LARGE SCALE GENOMIC DNA]</scope>
    <source>
        <strain evidence="19">Z151</strain>
    </source>
</reference>
<feature type="domain" description="Furin-like cysteine-rich" evidence="15">
    <location>
        <begin position="196"/>
        <end position="352"/>
    </location>
</feature>
<evidence type="ECO:0000256" key="14">
    <source>
        <dbReference type="ARBA" id="ARBA00051243"/>
    </source>
</evidence>
<keyword evidence="6" id="KW-0547">Nucleotide-binding</keyword>
<dbReference type="GO" id="GO:0004714">
    <property type="term" value="F:transmembrane receptor protein tyrosine kinase activity"/>
    <property type="evidence" value="ECO:0007669"/>
    <property type="project" value="UniProtKB-EC"/>
</dbReference>
<keyword evidence="3" id="KW-0597">Phosphoprotein</keyword>
<dbReference type="Pfam" id="PF01030">
    <property type="entry name" value="Recep_L_domain"/>
    <property type="match status" value="2"/>
</dbReference>
<evidence type="ECO:0000259" key="17">
    <source>
        <dbReference type="Pfam" id="PF14843"/>
    </source>
</evidence>
<keyword evidence="10" id="KW-0472">Membrane</keyword>
<dbReference type="InterPro" id="IPR006211">
    <property type="entry name" value="Furin-like_Cys-rich_dom"/>
</dbReference>
<dbReference type="EC" id="2.7.10.1" evidence="2"/>
<dbReference type="SUPFAM" id="SSF57184">
    <property type="entry name" value="Growth factor receptor domain"/>
    <property type="match status" value="2"/>
</dbReference>
<dbReference type="InterPro" id="IPR000494">
    <property type="entry name" value="Rcpt_L-dom"/>
</dbReference>
<dbReference type="Gene3D" id="2.10.220.10">
    <property type="entry name" value="Hormone Receptor, Insulin-like Growth Factor Receptor 1, Chain A, domain 2"/>
    <property type="match status" value="3"/>
</dbReference>